<dbReference type="InParanoid" id="F5YEI2"/>
<dbReference type="InterPro" id="IPR029052">
    <property type="entry name" value="Metallo-depent_PP-like"/>
</dbReference>
<dbReference type="eggNOG" id="COG0639">
    <property type="taxonomic scope" value="Bacteria"/>
</dbReference>
<evidence type="ECO:0000313" key="4">
    <source>
        <dbReference type="EMBL" id="AEF80517.1"/>
    </source>
</evidence>
<sequence>MKNLQLIIPELCVVALVGASGSGKSTFARTHFKPTEVLSSDYFRGLVSDDETDQNATPAAFDSLYYVARKRLDAGKLTVIDATNVQKKSREALINLAREQNLLAAAIVFDMGESICLERNKARTDRNFGAHVVRGHIRELKRSIRSLQKEGFRYVYVLSTPEEAETAEIVRTRLWNDKRDEKGPFDIVGDVHGCYDELCALLEKMDYTVDRGAFTALPPAGRRLIFLGDLCDRGPKNAAVLKLAMNMASAGTALCVPGNHDVKLLRKLRGADVKLTHGLGLTVEELEKEQPEFIEQAIAFLDGLVSHYVLDQGRLVVSHAGLAEKLQGRSSGRVREFCLYGETTGETDEFGLPVRINWAEEYRGRALVVYGHVPSREVRSLNNTVCIDTGCVFGGKLSAYRYPEGELAEVEALQEYYAPTKPLDMADTSADGGAEGNSGELRISDVLGKRHITTRLNRSVTISAESSSLTLEIMSRFSADPRWLIYLPPTMSPCGTSKREGYLEYPEEAFDYFLTQGVSQVICEEKHMGSRAVMILCRNAEIAWARFGIEDLTGSGIAGNSAEAPAGIIYTRTGRHFFDTQASPETLILSRLANVLDKSGFWDAFSTGWVCLDTELMPWSAKARQLLIEQYAPAGRSGRSGLREAIAALEQAVAHNQTAPDQAGPLANLPPANPPPKTADAQGPRSMDIAGVLEEFRERGKYLELYTQAYRRYCWPVNSVDDYRIAPFHILATEGKVWNSENHLRHLEVIREYMTGVDPLFIATNHLAVDLSDSASREAGIAWWQALTEKGGEGMVVKPLDFIARGKDGILQPAVKCRGREYLRIIYGPEYTDPARLNRLRSRSLGKKRRLALDEFSLGMEALERFVQKEPLHRIHECVFAVLALENEEVDPRL</sequence>
<dbReference type="AlphaFoldDB" id="F5YEI2"/>
<dbReference type="SUPFAM" id="SSF56300">
    <property type="entry name" value="Metallo-dependent phosphatases"/>
    <property type="match status" value="1"/>
</dbReference>
<dbReference type="InterPro" id="IPR027417">
    <property type="entry name" value="P-loop_NTPase"/>
</dbReference>
<evidence type="ECO:0000256" key="1">
    <source>
        <dbReference type="SAM" id="MobiDB-lite"/>
    </source>
</evidence>
<dbReference type="SUPFAM" id="SSF56091">
    <property type="entry name" value="DNA ligase/mRNA capping enzyme, catalytic domain"/>
    <property type="match status" value="1"/>
</dbReference>
<evidence type="ECO:0000313" key="5">
    <source>
        <dbReference type="Proteomes" id="UP000009222"/>
    </source>
</evidence>
<dbReference type="InterPro" id="IPR024028">
    <property type="entry name" value="PNKP_bac"/>
</dbReference>
<dbReference type="GO" id="GO:0016791">
    <property type="term" value="F:phosphatase activity"/>
    <property type="evidence" value="ECO:0007669"/>
    <property type="project" value="TreeGrafter"/>
</dbReference>
<dbReference type="Gene3D" id="3.60.21.10">
    <property type="match status" value="1"/>
</dbReference>
<dbReference type="InterPro" id="IPR050126">
    <property type="entry name" value="Ap4A_hydrolase"/>
</dbReference>
<dbReference type="HOGENOM" id="CLU_016728_0_0_12"/>
<accession>F5YEI2</accession>
<dbReference type="eggNOG" id="COG4639">
    <property type="taxonomic scope" value="Bacteria"/>
</dbReference>
<dbReference type="GO" id="GO:0005737">
    <property type="term" value="C:cytoplasm"/>
    <property type="evidence" value="ECO:0007669"/>
    <property type="project" value="TreeGrafter"/>
</dbReference>
<dbReference type="PANTHER" id="PTHR42850">
    <property type="entry name" value="METALLOPHOSPHOESTERASE"/>
    <property type="match status" value="1"/>
</dbReference>
<feature type="domain" description="Polynucleotide kinase-phosphatase ligase" evidence="3">
    <location>
        <begin position="470"/>
        <end position="888"/>
    </location>
</feature>
<dbReference type="InterPro" id="IPR032380">
    <property type="entry name" value="PNKP_ligase_dom"/>
</dbReference>
<reference evidence="5" key="1">
    <citation type="submission" date="2009-12" db="EMBL/GenBank/DDBJ databases">
        <title>Complete sequence of Treponema azotonutricium strain ZAS-9.</title>
        <authorList>
            <person name="Tetu S.G."/>
            <person name="Matson E."/>
            <person name="Ren Q."/>
            <person name="Seshadri R."/>
            <person name="Elbourne L."/>
            <person name="Hassan K.A."/>
            <person name="Durkin A."/>
            <person name="Radune D."/>
            <person name="Mohamoud Y."/>
            <person name="Shay R."/>
            <person name="Jin S."/>
            <person name="Zhang X."/>
            <person name="Lucey K."/>
            <person name="Ballor N.R."/>
            <person name="Ottesen E."/>
            <person name="Rosenthal R."/>
            <person name="Allen A."/>
            <person name="Leadbetter J.R."/>
            <person name="Paulsen I.T."/>
        </authorList>
    </citation>
    <scope>NUCLEOTIDE SEQUENCE [LARGE SCALE GENOMIC DNA]</scope>
    <source>
        <strain evidence="5">ATCC BAA-888 / DSM 13862 / ZAS-9</strain>
    </source>
</reference>
<feature type="domain" description="Calcineurin-like phosphoesterase" evidence="2">
    <location>
        <begin position="184"/>
        <end position="374"/>
    </location>
</feature>
<feature type="region of interest" description="Disordered" evidence="1">
    <location>
        <begin position="660"/>
        <end position="684"/>
    </location>
</feature>
<dbReference type="Gene3D" id="3.30.470.30">
    <property type="entry name" value="DNA ligase/mRNA capping enzyme"/>
    <property type="match status" value="2"/>
</dbReference>
<protein>
    <submittedName>
        <fullName evidence="4">Metallophosphoesterase</fullName>
    </submittedName>
</protein>
<dbReference type="KEGG" id="taz:TREAZ_2587"/>
<dbReference type="SUPFAM" id="SSF52540">
    <property type="entry name" value="P-loop containing nucleoside triphosphate hydrolases"/>
    <property type="match status" value="1"/>
</dbReference>
<evidence type="ECO:0000259" key="3">
    <source>
        <dbReference type="Pfam" id="PF16542"/>
    </source>
</evidence>
<proteinExistence type="predicted"/>
<keyword evidence="5" id="KW-1185">Reference proteome</keyword>
<reference evidence="4 5" key="2">
    <citation type="journal article" date="2011" name="ISME J.">
        <title>RNA-seq reveals cooperative metabolic interactions between two termite-gut spirochete species in co-culture.</title>
        <authorList>
            <person name="Rosenthal A.Z."/>
            <person name="Matson E.G."/>
            <person name="Eldar A."/>
            <person name="Leadbetter J.R."/>
        </authorList>
    </citation>
    <scope>NUCLEOTIDE SEQUENCE [LARGE SCALE GENOMIC DNA]</scope>
    <source>
        <strain evidence="5">ATCC BAA-888 / DSM 13862 / ZAS-9</strain>
    </source>
</reference>
<dbReference type="InterPro" id="IPR004843">
    <property type="entry name" value="Calcineurin-like_PHP"/>
</dbReference>
<organism evidence="4 5">
    <name type="scientific">Leadbettera azotonutricia (strain ATCC BAA-888 / DSM 13862 / ZAS-9)</name>
    <name type="common">Treponema azotonutricium</name>
    <dbReference type="NCBI Taxonomy" id="545695"/>
    <lineage>
        <taxon>Bacteria</taxon>
        <taxon>Pseudomonadati</taxon>
        <taxon>Spirochaetota</taxon>
        <taxon>Spirochaetia</taxon>
        <taxon>Spirochaetales</taxon>
        <taxon>Breznakiellaceae</taxon>
        <taxon>Leadbettera</taxon>
    </lineage>
</organism>
<evidence type="ECO:0000259" key="2">
    <source>
        <dbReference type="Pfam" id="PF00149"/>
    </source>
</evidence>
<dbReference type="RefSeq" id="WP_015712942.1">
    <property type="nucleotide sequence ID" value="NC_015577.1"/>
</dbReference>
<dbReference type="Proteomes" id="UP000009222">
    <property type="component" value="Chromosome"/>
</dbReference>
<dbReference type="Pfam" id="PF16542">
    <property type="entry name" value="PNKP_ligase"/>
    <property type="match status" value="1"/>
</dbReference>
<gene>
    <name evidence="4" type="ordered locus">TREAZ_2587</name>
</gene>
<dbReference type="STRING" id="545695.TREAZ_2587"/>
<dbReference type="Gene3D" id="3.40.50.300">
    <property type="entry name" value="P-loop containing nucleotide triphosphate hydrolases"/>
    <property type="match status" value="1"/>
</dbReference>
<dbReference type="InterPro" id="IPR041780">
    <property type="entry name" value="MPP_PrpE-like"/>
</dbReference>
<dbReference type="Pfam" id="PF13671">
    <property type="entry name" value="AAA_33"/>
    <property type="match status" value="1"/>
</dbReference>
<dbReference type="Pfam" id="PF00149">
    <property type="entry name" value="Metallophos"/>
    <property type="match status" value="1"/>
</dbReference>
<dbReference type="NCBIfam" id="TIGR04075">
    <property type="entry name" value="bacter_Pnkp"/>
    <property type="match status" value="1"/>
</dbReference>
<dbReference type="CDD" id="cd07423">
    <property type="entry name" value="MPP_Prp_like"/>
    <property type="match status" value="1"/>
</dbReference>
<name>F5YEI2_LEAAZ</name>
<dbReference type="PANTHER" id="PTHR42850:SF7">
    <property type="entry name" value="BIS(5'-NUCLEOSYL)-TETRAPHOSPHATASE PRPE [ASYMMETRICAL]"/>
    <property type="match status" value="1"/>
</dbReference>
<dbReference type="EMBL" id="CP001841">
    <property type="protein sequence ID" value="AEF80517.1"/>
    <property type="molecule type" value="Genomic_DNA"/>
</dbReference>